<dbReference type="InterPro" id="IPR007305">
    <property type="entry name" value="Vesicle_transpt_Got1/SFT2"/>
</dbReference>
<evidence type="ECO:0000256" key="7">
    <source>
        <dbReference type="SAM" id="Phobius"/>
    </source>
</evidence>
<evidence type="ECO:0000256" key="2">
    <source>
        <dbReference type="ARBA" id="ARBA00022692"/>
    </source>
</evidence>
<keyword evidence="2 7" id="KW-0812">Transmembrane</keyword>
<protein>
    <recommendedName>
        <fullName evidence="9">Vesicle transport protein GOT1B</fullName>
    </recommendedName>
</protein>
<dbReference type="GO" id="GO:0006888">
    <property type="term" value="P:endoplasmic reticulum to Golgi vesicle-mediated transport"/>
    <property type="evidence" value="ECO:0007669"/>
    <property type="project" value="InterPro"/>
</dbReference>
<gene>
    <name evidence="8" type="ORF">SACU0126_LOCUS36025</name>
</gene>
<feature type="transmembrane region" description="Helical" evidence="7">
    <location>
        <begin position="34"/>
        <end position="54"/>
    </location>
</feature>
<comment type="subcellular location">
    <subcellularLocation>
        <location evidence="1">Golgi apparatus membrane</location>
        <topology evidence="1">Multi-pass membrane protein</topology>
    </subcellularLocation>
</comment>
<proteinExistence type="inferred from homology"/>
<organism evidence="8">
    <name type="scientific">Strombidinopsis acuminata</name>
    <dbReference type="NCBI Taxonomy" id="141414"/>
    <lineage>
        <taxon>Eukaryota</taxon>
        <taxon>Sar</taxon>
        <taxon>Alveolata</taxon>
        <taxon>Ciliophora</taxon>
        <taxon>Intramacronucleata</taxon>
        <taxon>Spirotrichea</taxon>
        <taxon>Choreotrichia</taxon>
        <taxon>Choreotrichida</taxon>
        <taxon>Strombidinopsidae</taxon>
        <taxon>Strombidinopsis</taxon>
    </lineage>
</organism>
<evidence type="ECO:0000256" key="6">
    <source>
        <dbReference type="ARBA" id="ARBA00025799"/>
    </source>
</evidence>
<evidence type="ECO:0000256" key="1">
    <source>
        <dbReference type="ARBA" id="ARBA00004653"/>
    </source>
</evidence>
<reference evidence="8" key="1">
    <citation type="submission" date="2021-01" db="EMBL/GenBank/DDBJ databases">
        <authorList>
            <person name="Corre E."/>
            <person name="Pelletier E."/>
            <person name="Niang G."/>
            <person name="Scheremetjew M."/>
            <person name="Finn R."/>
            <person name="Kale V."/>
            <person name="Holt S."/>
            <person name="Cochrane G."/>
            <person name="Meng A."/>
            <person name="Brown T."/>
            <person name="Cohen L."/>
        </authorList>
    </citation>
    <scope>NUCLEOTIDE SEQUENCE</scope>
    <source>
        <strain evidence="8">SPMC142</strain>
    </source>
</reference>
<dbReference type="Pfam" id="PF04178">
    <property type="entry name" value="Got1"/>
    <property type="match status" value="1"/>
</dbReference>
<dbReference type="GO" id="GO:0000139">
    <property type="term" value="C:Golgi membrane"/>
    <property type="evidence" value="ECO:0007669"/>
    <property type="project" value="UniProtKB-SubCell"/>
</dbReference>
<name>A0A7S3XAI1_9SPIT</name>
<keyword evidence="4" id="KW-0333">Golgi apparatus</keyword>
<dbReference type="AlphaFoldDB" id="A0A7S3XAI1"/>
<dbReference type="GO" id="GO:0005829">
    <property type="term" value="C:cytosol"/>
    <property type="evidence" value="ECO:0007669"/>
    <property type="project" value="GOC"/>
</dbReference>
<feature type="transmembrane region" description="Helical" evidence="7">
    <location>
        <begin position="110"/>
        <end position="130"/>
    </location>
</feature>
<sequence length="137" mass="15337">MLDDNKKIGIGLCGIGLSCLLLGVFLFFDRTLLAIGNVAFLLGPSLLLGPSKAFRFFFRREKWKGSAAYFLGIALIIFGWPFVGFCVEMYGMWKLFAAFLPKVLQSLKLVPGASTVLNMWPLSVICSYIYDQRRLPV</sequence>
<evidence type="ECO:0000256" key="3">
    <source>
        <dbReference type="ARBA" id="ARBA00022989"/>
    </source>
</evidence>
<dbReference type="PROSITE" id="PS51257">
    <property type="entry name" value="PROKAR_LIPOPROTEIN"/>
    <property type="match status" value="1"/>
</dbReference>
<dbReference type="PANTHER" id="PTHR21493">
    <property type="entry name" value="CGI-141-RELATED/LIPASE CONTAINING PROTEIN"/>
    <property type="match status" value="1"/>
</dbReference>
<feature type="transmembrane region" description="Helical" evidence="7">
    <location>
        <begin position="7"/>
        <end position="28"/>
    </location>
</feature>
<dbReference type="GO" id="GO:0042147">
    <property type="term" value="P:retrograde transport, endosome to Golgi"/>
    <property type="evidence" value="ECO:0007669"/>
    <property type="project" value="InterPro"/>
</dbReference>
<evidence type="ECO:0000313" key="8">
    <source>
        <dbReference type="EMBL" id="CAE0604258.1"/>
    </source>
</evidence>
<feature type="transmembrane region" description="Helical" evidence="7">
    <location>
        <begin position="66"/>
        <end position="90"/>
    </location>
</feature>
<comment type="similarity">
    <text evidence="6">Belongs to the GOT1 family.</text>
</comment>
<evidence type="ECO:0008006" key="9">
    <source>
        <dbReference type="Google" id="ProtNLM"/>
    </source>
</evidence>
<evidence type="ECO:0000256" key="5">
    <source>
        <dbReference type="ARBA" id="ARBA00023136"/>
    </source>
</evidence>
<dbReference type="PANTHER" id="PTHR21493:SF9">
    <property type="entry name" value="GOLGI TRANSPORT PROTEIN 1-RELATED"/>
    <property type="match status" value="1"/>
</dbReference>
<dbReference type="EMBL" id="HBIQ01113601">
    <property type="protein sequence ID" value="CAE0604258.1"/>
    <property type="molecule type" value="Transcribed_RNA"/>
</dbReference>
<dbReference type="InterPro" id="IPR045176">
    <property type="entry name" value="Got1"/>
</dbReference>
<keyword evidence="5 7" id="KW-0472">Membrane</keyword>
<evidence type="ECO:0000256" key="4">
    <source>
        <dbReference type="ARBA" id="ARBA00023034"/>
    </source>
</evidence>
<accession>A0A7S3XAI1</accession>
<keyword evidence="3 7" id="KW-1133">Transmembrane helix</keyword>